<reference evidence="5" key="1">
    <citation type="submission" date="2023-08" db="EMBL/GenBank/DDBJ databases">
        <title>Nitrogen cycling bacteria in agricultural field soils.</title>
        <authorList>
            <person name="Jang J."/>
        </authorList>
    </citation>
    <scope>NUCLEOTIDE SEQUENCE</scope>
    <source>
        <strain evidence="5">PS3-36</strain>
    </source>
</reference>
<dbReference type="InterPro" id="IPR003959">
    <property type="entry name" value="ATPase_AAA_core"/>
</dbReference>
<dbReference type="CDD" id="cd00009">
    <property type="entry name" value="AAA"/>
    <property type="match status" value="3"/>
</dbReference>
<evidence type="ECO:0000256" key="1">
    <source>
        <dbReference type="ARBA" id="ARBA00010378"/>
    </source>
</evidence>
<dbReference type="RefSeq" id="WP_308913496.1">
    <property type="nucleotide sequence ID" value="NZ_JAVGVR010000001.1"/>
</dbReference>
<organism evidence="5 6">
    <name type="scientific">Bacillus salipaludis</name>
    <dbReference type="NCBI Taxonomy" id="2547811"/>
    <lineage>
        <taxon>Bacteria</taxon>
        <taxon>Bacillati</taxon>
        <taxon>Bacillota</taxon>
        <taxon>Bacilli</taxon>
        <taxon>Bacillales</taxon>
        <taxon>Bacillaceae</taxon>
        <taxon>Bacillus</taxon>
    </lineage>
</organism>
<dbReference type="FunFam" id="3.40.50.300:FF:000216">
    <property type="entry name" value="Type VII secretion ATPase EccA"/>
    <property type="match status" value="3"/>
</dbReference>
<proteinExistence type="inferred from homology"/>
<dbReference type="Pfam" id="PF00004">
    <property type="entry name" value="AAA"/>
    <property type="match status" value="3"/>
</dbReference>
<dbReference type="Gene3D" id="3.40.50.300">
    <property type="entry name" value="P-loop containing nucleotide triphosphate hydrolases"/>
    <property type="match status" value="4"/>
</dbReference>
<dbReference type="InterPro" id="IPR041627">
    <property type="entry name" value="AAA_lid_6"/>
</dbReference>
<dbReference type="InterPro" id="IPR003593">
    <property type="entry name" value="AAA+_ATPase"/>
</dbReference>
<accession>A0AA90QTS4</accession>
<dbReference type="InterPro" id="IPR050773">
    <property type="entry name" value="CbxX/CfxQ_RuBisCO_ESX"/>
</dbReference>
<evidence type="ECO:0000256" key="2">
    <source>
        <dbReference type="ARBA" id="ARBA00022741"/>
    </source>
</evidence>
<dbReference type="SMART" id="SM00382">
    <property type="entry name" value="AAA"/>
    <property type="match status" value="4"/>
</dbReference>
<dbReference type="Proteomes" id="UP001178888">
    <property type="component" value="Unassembled WGS sequence"/>
</dbReference>
<evidence type="ECO:0000313" key="5">
    <source>
        <dbReference type="EMBL" id="MDQ6598112.1"/>
    </source>
</evidence>
<sequence>MNLQKWVRILLPEIQLFDYVQAKGFTGKKTKLVRSSISVNSVRTNGQQSPISNIPENIPHSSAAVKEVLQDAKAGVKQFVLNRSNDELDAIFKEIKNVLNGEILGQGSFIDELLVSYKKAFFKRAKGTIQNTILVSGPTGTGKMTAISLLINQLYKKKLVPYNRFAKIDLQKYSEADIHTNFITDCLAAFEYGIGTVCFTGIENSNSQILDYIAKLFSDGYFRTSNGIMIDASNYFLLLYLDADSNENERGQLPQSTATKIPTVILNGIQSFALSTALQKEDLAIILRKKLIGTAQKLEKQAQLFVTFNQSVFSELAERILATKRYGAAIQDFVEKDFYQVLVDLRAREVLNAGDQVFIKINEDVLIAAKAGQSFPLKSVPLVKEEKIEDLLAELNSLTGLEGVKHSVTELLETVKIQKARQDAGYKKADNMAMHMVFTGNPGTGKTTVARLVSRILKAIGLLSQGQLVEVSRQDLVGEYLGSTAPKTNQVIQRALGGVLFIDEAYTLSREKQDPFGLEAIDTLVKGMEDFRDDIVVVIAGYTNEMEGFLKSNPGLKSRFPFLIEFPDYTSEEMFEILNSMVGARDFNIEPELREDLLALFESKQISGRNDSGNGRLVRNTLEEAIRKQAVRLINETGYKDLKLLTAQDFGIAAKKPFDIDASFNKIIGLENVKNFVRTLQKQILANQKRRDVGIVTEQSQTLNLVFSGNPGTGKTTMARLLAEMLKSMGLLKQGHLVEVGRQDLVSEYMGQTAVKTTEVLEKSLGGVLFIDEVYSLNEEGVQGGGFGKEAIDTIVRFIENYREDLVVVLAGYTEDMERFMKVNPGLSSRFPLKIEFPDYTPEQLAEMTELLSNNKGFFLASDVNVRLIDFYNQRQILGKNDSGNGRLVRNTIEQAIRNQAIRIVENAEIKEADLNQLTLEDFQLTVHPENGNAMDELQSIIGLDSVKDFVKALSAQIEVANRRKEMGLPDMSTQSLHLIFKGNPGTGKTTIARILAKRLKELGVIKLDNIVETDRSGLVAGYIGQTALKTREVLEKALGGILFVDEAYALAGGSQDFGQEAIDTIVKFMDDHRDNIIVILAGYEDDMDRLMETNAGLRSRFPNMITFPDYSVDELILISRNILKPKGYELSLDGLMALRDILENYSGDVVSGNGRLARNICEAAIRQHALRISQNSNPTIEDLTLLKKEDFLKVGVLTR</sequence>
<keyword evidence="3" id="KW-0067">ATP-binding</keyword>
<feature type="domain" description="AAA+ ATPase" evidence="4">
    <location>
        <begin position="432"/>
        <end position="570"/>
    </location>
</feature>
<dbReference type="Pfam" id="PF17866">
    <property type="entry name" value="AAA_lid_6"/>
    <property type="match status" value="3"/>
</dbReference>
<dbReference type="PRINTS" id="PR00819">
    <property type="entry name" value="CBXCFQXSUPER"/>
</dbReference>
<protein>
    <submittedName>
        <fullName evidence="5">AAA family ATPase</fullName>
    </submittedName>
</protein>
<keyword evidence="6" id="KW-1185">Reference proteome</keyword>
<evidence type="ECO:0000259" key="4">
    <source>
        <dbReference type="SMART" id="SM00382"/>
    </source>
</evidence>
<comment type="similarity">
    <text evidence="1">Belongs to the CbxX/CfxQ family.</text>
</comment>
<dbReference type="InterPro" id="IPR027417">
    <property type="entry name" value="P-loop_NTPase"/>
</dbReference>
<dbReference type="PANTHER" id="PTHR43392:SF2">
    <property type="entry name" value="AAA-TYPE ATPASE FAMILY PROTEIN _ ANKYRIN REPEAT FAMILY PROTEIN"/>
    <property type="match status" value="1"/>
</dbReference>
<evidence type="ECO:0000313" key="6">
    <source>
        <dbReference type="Proteomes" id="UP001178888"/>
    </source>
</evidence>
<dbReference type="GO" id="GO:0016887">
    <property type="term" value="F:ATP hydrolysis activity"/>
    <property type="evidence" value="ECO:0007669"/>
    <property type="project" value="InterPro"/>
</dbReference>
<feature type="domain" description="AAA+ ATPase" evidence="4">
    <location>
        <begin position="701"/>
        <end position="841"/>
    </location>
</feature>
<dbReference type="GO" id="GO:0005524">
    <property type="term" value="F:ATP binding"/>
    <property type="evidence" value="ECO:0007669"/>
    <property type="project" value="UniProtKB-KW"/>
</dbReference>
<comment type="caution">
    <text evidence="5">The sequence shown here is derived from an EMBL/GenBank/DDBJ whole genome shotgun (WGS) entry which is preliminary data.</text>
</comment>
<evidence type="ECO:0000256" key="3">
    <source>
        <dbReference type="ARBA" id="ARBA00022840"/>
    </source>
</evidence>
<dbReference type="SUPFAM" id="SSF52540">
    <property type="entry name" value="P-loop containing nucleoside triphosphate hydrolases"/>
    <property type="match status" value="4"/>
</dbReference>
<feature type="domain" description="AAA+ ATPase" evidence="4">
    <location>
        <begin position="975"/>
        <end position="1110"/>
    </location>
</feature>
<dbReference type="EMBL" id="JAVGVR010000001">
    <property type="protein sequence ID" value="MDQ6598112.1"/>
    <property type="molecule type" value="Genomic_DNA"/>
</dbReference>
<keyword evidence="2" id="KW-0547">Nucleotide-binding</keyword>
<dbReference type="InterPro" id="IPR000641">
    <property type="entry name" value="CbxX/CfxQ"/>
</dbReference>
<name>A0AA90QTS4_9BACI</name>
<gene>
    <name evidence="5" type="ORF">RCG21_17415</name>
</gene>
<dbReference type="AlphaFoldDB" id="A0AA90QTS4"/>
<dbReference type="PANTHER" id="PTHR43392">
    <property type="entry name" value="AAA-TYPE ATPASE FAMILY PROTEIN / ANKYRIN REPEAT FAMILY PROTEIN"/>
    <property type="match status" value="1"/>
</dbReference>
<dbReference type="Gene3D" id="1.10.8.60">
    <property type="match status" value="3"/>
</dbReference>
<feature type="domain" description="AAA+ ATPase" evidence="4">
    <location>
        <begin position="129"/>
        <end position="318"/>
    </location>
</feature>